<accession>A0ABU9Q2R5</accession>
<dbReference type="Pfam" id="PF13409">
    <property type="entry name" value="GST_N_2"/>
    <property type="match status" value="1"/>
</dbReference>
<evidence type="ECO:0000259" key="2">
    <source>
        <dbReference type="PROSITE" id="PS50405"/>
    </source>
</evidence>
<name>A0ABU9Q2R5_9BURK</name>
<keyword evidence="4" id="KW-1185">Reference proteome</keyword>
<dbReference type="PROSITE" id="PS50404">
    <property type="entry name" value="GST_NTER"/>
    <property type="match status" value="1"/>
</dbReference>
<evidence type="ECO:0000313" key="3">
    <source>
        <dbReference type="EMBL" id="MEM4990556.1"/>
    </source>
</evidence>
<dbReference type="CDD" id="cd03057">
    <property type="entry name" value="GST_N_Beta"/>
    <property type="match status" value="1"/>
</dbReference>
<gene>
    <name evidence="3" type="ORF">V8G57_24425</name>
</gene>
<feature type="domain" description="GST C-terminal" evidence="2">
    <location>
        <begin position="87"/>
        <end position="214"/>
    </location>
</feature>
<dbReference type="SUPFAM" id="SSF52833">
    <property type="entry name" value="Thioredoxin-like"/>
    <property type="match status" value="1"/>
</dbReference>
<dbReference type="SFLD" id="SFLDS00019">
    <property type="entry name" value="Glutathione_Transferase_(cytos"/>
    <property type="match status" value="1"/>
</dbReference>
<protein>
    <submittedName>
        <fullName evidence="3">Glutathione S-transferase family protein</fullName>
    </submittedName>
</protein>
<dbReference type="Gene3D" id="3.40.30.10">
    <property type="entry name" value="Glutaredoxin"/>
    <property type="match status" value="1"/>
</dbReference>
<dbReference type="RefSeq" id="WP_342831577.1">
    <property type="nucleotide sequence ID" value="NZ_JBANDC010000026.1"/>
</dbReference>
<evidence type="ECO:0000313" key="4">
    <source>
        <dbReference type="Proteomes" id="UP001495910"/>
    </source>
</evidence>
<reference evidence="3 4" key="1">
    <citation type="submission" date="2024-02" db="EMBL/GenBank/DDBJ databases">
        <title>Draft genome sequence of Collimonas sp. strain H4R21, an effective mineral-weathering bacterial strain isolated from the beech rhizosphere.</title>
        <authorList>
            <person name="Morin E."/>
            <person name="Uroz S."/>
            <person name="Leveau J.H.J."/>
            <person name="Kumar R."/>
            <person name="Rey M.W."/>
            <person name="Pham J."/>
        </authorList>
    </citation>
    <scope>NUCLEOTIDE SEQUENCE [LARGE SCALE GENOMIC DNA]</scope>
    <source>
        <strain evidence="3 4">H4R21</strain>
    </source>
</reference>
<dbReference type="PROSITE" id="PS50405">
    <property type="entry name" value="GST_CTER"/>
    <property type="match status" value="1"/>
</dbReference>
<organism evidence="3 4">
    <name type="scientific">Collimonas rhizosphaerae</name>
    <dbReference type="NCBI Taxonomy" id="3126357"/>
    <lineage>
        <taxon>Bacteria</taxon>
        <taxon>Pseudomonadati</taxon>
        <taxon>Pseudomonadota</taxon>
        <taxon>Betaproteobacteria</taxon>
        <taxon>Burkholderiales</taxon>
        <taxon>Oxalobacteraceae</taxon>
        <taxon>Collimonas</taxon>
    </lineage>
</organism>
<dbReference type="EMBL" id="JBANDC010000026">
    <property type="protein sequence ID" value="MEM4990556.1"/>
    <property type="molecule type" value="Genomic_DNA"/>
</dbReference>
<dbReference type="Proteomes" id="UP001495910">
    <property type="component" value="Unassembled WGS sequence"/>
</dbReference>
<dbReference type="InterPro" id="IPR010987">
    <property type="entry name" value="Glutathione-S-Trfase_C-like"/>
</dbReference>
<proteinExistence type="predicted"/>
<dbReference type="InterPro" id="IPR004045">
    <property type="entry name" value="Glutathione_S-Trfase_N"/>
</dbReference>
<dbReference type="PANTHER" id="PTHR44051:SF8">
    <property type="entry name" value="GLUTATHIONE S-TRANSFERASE GSTA"/>
    <property type="match status" value="1"/>
</dbReference>
<dbReference type="PANTHER" id="PTHR44051">
    <property type="entry name" value="GLUTATHIONE S-TRANSFERASE-RELATED"/>
    <property type="match status" value="1"/>
</dbReference>
<dbReference type="InterPro" id="IPR036282">
    <property type="entry name" value="Glutathione-S-Trfase_C_sf"/>
</dbReference>
<dbReference type="SUPFAM" id="SSF47616">
    <property type="entry name" value="GST C-terminal domain-like"/>
    <property type="match status" value="1"/>
</dbReference>
<dbReference type="InterPro" id="IPR040079">
    <property type="entry name" value="Glutathione_S-Trfase"/>
</dbReference>
<comment type="caution">
    <text evidence="3">The sequence shown here is derived from an EMBL/GenBank/DDBJ whole genome shotgun (WGS) entry which is preliminary data.</text>
</comment>
<feature type="domain" description="GST N-terminal" evidence="1">
    <location>
        <begin position="1"/>
        <end position="82"/>
    </location>
</feature>
<dbReference type="Gene3D" id="1.20.1050.10">
    <property type="match status" value="1"/>
</dbReference>
<evidence type="ECO:0000259" key="1">
    <source>
        <dbReference type="PROSITE" id="PS50404"/>
    </source>
</evidence>
<dbReference type="InterPro" id="IPR036249">
    <property type="entry name" value="Thioredoxin-like_sf"/>
</dbReference>
<sequence>MEPILFYGVPQGCSLGSIIALEWLGEPYRLSRIEMLEHPWPAAFARINPLNLTPAYLTAERHIVNESSAILLHLAARRNNLLGYAQGTPEYDRLNRMLAYLNTEFFSAFRPLWIACEMAANPPVQEMLRNLGNPRVQQACAYLDGLLAEREWIDGGSKRTVADAYFAAIARWAEYHQVLDVRQHPHLSRHLQKLRTDPAVIFADAIERQIEAKSGGRFRGHVTLDEVEPMLA</sequence>